<dbReference type="EC" id="3.5.4.4" evidence="3"/>
<organism evidence="8 9">
    <name type="scientific">Levilactobacillus brevis KB290</name>
    <dbReference type="NCBI Taxonomy" id="1001583"/>
    <lineage>
        <taxon>Bacteria</taxon>
        <taxon>Bacillati</taxon>
        <taxon>Bacillota</taxon>
        <taxon>Bacilli</taxon>
        <taxon>Lactobacillales</taxon>
        <taxon>Lactobacillaceae</taxon>
        <taxon>Levilactobacillus</taxon>
    </lineage>
</organism>
<evidence type="ECO:0000256" key="1">
    <source>
        <dbReference type="ARBA" id="ARBA00001947"/>
    </source>
</evidence>
<gene>
    <name evidence="8" type="ORF">LVISKB_0284</name>
</gene>
<dbReference type="HOGENOM" id="CLU_039228_0_0_9"/>
<dbReference type="KEGG" id="lbk:LVISKB_0284"/>
<dbReference type="AlphaFoldDB" id="M5AAU5"/>
<evidence type="ECO:0000259" key="7">
    <source>
        <dbReference type="Pfam" id="PF00962"/>
    </source>
</evidence>
<evidence type="ECO:0000256" key="3">
    <source>
        <dbReference type="ARBA" id="ARBA00012784"/>
    </source>
</evidence>
<evidence type="ECO:0000313" key="9">
    <source>
        <dbReference type="Proteomes" id="UP000012042"/>
    </source>
</evidence>
<keyword evidence="6" id="KW-0862">Zinc</keyword>
<dbReference type="Gene3D" id="3.20.20.140">
    <property type="entry name" value="Metal-dependent hydrolases"/>
    <property type="match status" value="1"/>
</dbReference>
<dbReference type="PANTHER" id="PTHR11409:SF43">
    <property type="entry name" value="ADENOSINE DEAMINASE"/>
    <property type="match status" value="1"/>
</dbReference>
<dbReference type="Pfam" id="PF00962">
    <property type="entry name" value="A_deaminase"/>
    <property type="match status" value="1"/>
</dbReference>
<proteinExistence type="inferred from homology"/>
<dbReference type="InterPro" id="IPR001365">
    <property type="entry name" value="A_deaminase_dom"/>
</dbReference>
<evidence type="ECO:0000313" key="8">
    <source>
        <dbReference type="EMBL" id="BAN05919.1"/>
    </source>
</evidence>
<dbReference type="GO" id="GO:0046103">
    <property type="term" value="P:inosine biosynthetic process"/>
    <property type="evidence" value="ECO:0007669"/>
    <property type="project" value="TreeGrafter"/>
</dbReference>
<keyword evidence="5" id="KW-0378">Hydrolase</keyword>
<dbReference type="GO" id="GO:0043103">
    <property type="term" value="P:hypoxanthine salvage"/>
    <property type="evidence" value="ECO:0007669"/>
    <property type="project" value="TreeGrafter"/>
</dbReference>
<name>M5AAU5_LEVBR</name>
<comment type="similarity">
    <text evidence="2">Belongs to the metallo-dependent hydrolases superfamily. Adenosine and AMP deaminases family.</text>
</comment>
<protein>
    <recommendedName>
        <fullName evidence="3">adenosine deaminase</fullName>
        <ecNumber evidence="3">3.5.4.4</ecNumber>
    </recommendedName>
</protein>
<keyword evidence="4" id="KW-0479">Metal-binding</keyword>
<reference evidence="8 9" key="1">
    <citation type="journal article" date="2013" name="PLoS ONE">
        <title>Genomic Analysis by Deep Sequencing of the Probiotic Lactobacillus brevis KB290 Harboring Nine Plasmids Reveals Genomic Stability.</title>
        <authorList>
            <person name="Fukao M."/>
            <person name="Oshima K."/>
            <person name="Morita H."/>
            <person name="Toh H."/>
            <person name="Suda W."/>
            <person name="Kim S.W."/>
            <person name="Suzuki S."/>
            <person name="Yakabe T."/>
            <person name="Hattori M."/>
            <person name="Yajima N."/>
        </authorList>
    </citation>
    <scope>NUCLEOTIDE SEQUENCE [LARGE SCALE GENOMIC DNA]</scope>
    <source>
        <strain evidence="8 9">KB290</strain>
    </source>
</reference>
<evidence type="ECO:0000256" key="5">
    <source>
        <dbReference type="ARBA" id="ARBA00022801"/>
    </source>
</evidence>
<comment type="cofactor">
    <cofactor evidence="1">
        <name>Zn(2+)</name>
        <dbReference type="ChEBI" id="CHEBI:29105"/>
    </cofactor>
</comment>
<dbReference type="SUPFAM" id="SSF51556">
    <property type="entry name" value="Metallo-dependent hydrolases"/>
    <property type="match status" value="1"/>
</dbReference>
<dbReference type="GO" id="GO:0006154">
    <property type="term" value="P:adenosine catabolic process"/>
    <property type="evidence" value="ECO:0007669"/>
    <property type="project" value="TreeGrafter"/>
</dbReference>
<sequence length="356" mass="38113">MFNRRRSSVMSSVKPFTPENVRHYPKVELHCHLDGSISLSAIRQMAAVTNSPLPADDADLRQLVTAPLETTSLIDYLQRFQVVTDLMQTPEQLRIAGYDMVQTAAEDGLIYLEARFAPAIFTAQGLTVKEAIAATLDGLHAGTREFGIPVNAIVCAMRDQPLADCIAVFKTAADFADQGVVGLDFAGDEANHPAIDLAPAVKAGLATGLPFTLHAGEAGPVDNVAVSLTLGARRIGHGVHMSGFPATINQAKRAGATIEMCPTSNVQTKAVADYAAFPLAEFLSAGLKVTLNTDDRTVSDVTLTSEIMRMHDEFGLNWSLLEQLTLNAIDGAFLNDPAKEKLRERVRAAASTVSQA</sequence>
<dbReference type="InterPro" id="IPR032466">
    <property type="entry name" value="Metal_Hydrolase"/>
</dbReference>
<accession>M5AAU5</accession>
<dbReference type="EMBL" id="AP012167">
    <property type="protein sequence ID" value="BAN05919.1"/>
    <property type="molecule type" value="Genomic_DNA"/>
</dbReference>
<dbReference type="GO" id="GO:0046872">
    <property type="term" value="F:metal ion binding"/>
    <property type="evidence" value="ECO:0007669"/>
    <property type="project" value="UniProtKB-KW"/>
</dbReference>
<evidence type="ECO:0000256" key="4">
    <source>
        <dbReference type="ARBA" id="ARBA00022723"/>
    </source>
</evidence>
<dbReference type="PANTHER" id="PTHR11409">
    <property type="entry name" value="ADENOSINE DEAMINASE"/>
    <property type="match status" value="1"/>
</dbReference>
<dbReference type="GO" id="GO:0005829">
    <property type="term" value="C:cytosol"/>
    <property type="evidence" value="ECO:0007669"/>
    <property type="project" value="TreeGrafter"/>
</dbReference>
<dbReference type="Proteomes" id="UP000012042">
    <property type="component" value="Chromosome"/>
</dbReference>
<dbReference type="PATRIC" id="fig|1001583.3.peg.276"/>
<evidence type="ECO:0000256" key="6">
    <source>
        <dbReference type="ARBA" id="ARBA00022833"/>
    </source>
</evidence>
<feature type="domain" description="Adenosine deaminase" evidence="7">
    <location>
        <begin position="25"/>
        <end position="348"/>
    </location>
</feature>
<dbReference type="NCBIfam" id="TIGR01430">
    <property type="entry name" value="aden_deam"/>
    <property type="match status" value="1"/>
</dbReference>
<dbReference type="GO" id="GO:0004000">
    <property type="term" value="F:adenosine deaminase activity"/>
    <property type="evidence" value="ECO:0007669"/>
    <property type="project" value="TreeGrafter"/>
</dbReference>
<dbReference type="InterPro" id="IPR006330">
    <property type="entry name" value="Ado/ade_deaminase"/>
</dbReference>
<evidence type="ECO:0000256" key="2">
    <source>
        <dbReference type="ARBA" id="ARBA00006676"/>
    </source>
</evidence>